<dbReference type="Proteomes" id="UP000006375">
    <property type="component" value="Chromosome"/>
</dbReference>
<dbReference type="HOGENOM" id="CLU_1693009_0_0_5"/>
<name>Q5FT11_GLUOX</name>
<sequence length="155" mass="17012">MRQGEVTMVNDVVSVLKSALGRWVCRKDVSSHPSLLTEPDLHALAVATQAGMSSPPSPEGEREWGNLRELTKDWIVQQKPGVAPGPLQTRDFEHLAALISPVLPEGASFQAASEPTVAQQEPPQAAIPPQPEVVERWTREAPELVFAREHLERCL</sequence>
<organism evidence="2 3">
    <name type="scientific">Gluconobacter oxydans (strain 621H)</name>
    <name type="common">Gluconobacter suboxydans</name>
    <dbReference type="NCBI Taxonomy" id="290633"/>
    <lineage>
        <taxon>Bacteria</taxon>
        <taxon>Pseudomonadati</taxon>
        <taxon>Pseudomonadota</taxon>
        <taxon>Alphaproteobacteria</taxon>
        <taxon>Acetobacterales</taxon>
        <taxon>Acetobacteraceae</taxon>
        <taxon>Gluconobacter</taxon>
    </lineage>
</organism>
<dbReference type="EMBL" id="CP000009">
    <property type="protein sequence ID" value="AAW60485.1"/>
    <property type="molecule type" value="Genomic_DNA"/>
</dbReference>
<evidence type="ECO:0000313" key="2">
    <source>
        <dbReference type="EMBL" id="AAW60485.1"/>
    </source>
</evidence>
<proteinExistence type="predicted"/>
<feature type="region of interest" description="Disordered" evidence="1">
    <location>
        <begin position="109"/>
        <end position="131"/>
    </location>
</feature>
<evidence type="ECO:0000313" key="3">
    <source>
        <dbReference type="Proteomes" id="UP000006375"/>
    </source>
</evidence>
<reference evidence="2 3" key="1">
    <citation type="journal article" date="2005" name="Nat. Biotechnol.">
        <title>Complete genome sequence of the acetic acid bacterium Gluconobacter oxydans.</title>
        <authorList>
            <person name="Prust C."/>
            <person name="Hoffmeister M."/>
            <person name="Liesegang H."/>
            <person name="Wiezer A."/>
            <person name="Fricke W.F."/>
            <person name="Ehrenreich A."/>
            <person name="Gottschalk G."/>
            <person name="Deppenmeier U."/>
        </authorList>
    </citation>
    <scope>NUCLEOTIDE SEQUENCE [LARGE SCALE GENOMIC DNA]</scope>
    <source>
        <strain evidence="2 3">621H</strain>
    </source>
</reference>
<dbReference type="AlphaFoldDB" id="Q5FT11"/>
<accession>Q5FT11</accession>
<evidence type="ECO:0000256" key="1">
    <source>
        <dbReference type="SAM" id="MobiDB-lite"/>
    </source>
</evidence>
<protein>
    <submittedName>
        <fullName evidence="2">Uncharacterized protein</fullName>
    </submittedName>
</protein>
<keyword evidence="3" id="KW-1185">Reference proteome</keyword>
<gene>
    <name evidence="2" type="ordered locus">GOX0708</name>
</gene>
<dbReference type="KEGG" id="gox:GOX0708"/>